<dbReference type="PANTHER" id="PTHR19282:SF551">
    <property type="entry name" value="RE08073P-RELATED"/>
    <property type="match status" value="1"/>
</dbReference>
<protein>
    <recommendedName>
        <fullName evidence="8">Tetraspanin</fullName>
    </recommendedName>
</protein>
<evidence type="ECO:0000313" key="7">
    <source>
        <dbReference type="Proteomes" id="UP001187531"/>
    </source>
</evidence>
<sequence length="332" mass="37530">MALKQCFGCLKCLVWLFNLIFWLAGVALLALSLWLLLDSDLYIKVAEDASSYLKGTYFLITAGVLMTLVGFLGCCGAFRESQCMLTTYFLFVLVIMIAQISAAAWAYSNRAQLNKIIQDGIKETVKKSYSRDQAKTAAFDGLQQGMHCCGADGPGDWAGSVFNNADEKSFLDIGISGIIRNYRLPRSCCKVPMESAECEAATQVAIIGTVMGEIYNKVIFFVFGCSMIFPQAPNLPRTRGAVEVHFIVLWPNRLDGFFFYPWSQTTNIDCSQHKNVISLVVQAAGCNFPAEVHQEWRFKWRIFYFDLFPFSRVFRLSSEIPIIFFFRNKLYQ</sequence>
<evidence type="ECO:0000256" key="1">
    <source>
        <dbReference type="ARBA" id="ARBA00004141"/>
    </source>
</evidence>
<dbReference type="EMBL" id="JAVRJZ010000002">
    <property type="protein sequence ID" value="KAK2725971.1"/>
    <property type="molecule type" value="Genomic_DNA"/>
</dbReference>
<dbReference type="Proteomes" id="UP001187531">
    <property type="component" value="Unassembled WGS sequence"/>
</dbReference>
<evidence type="ECO:0000256" key="5">
    <source>
        <dbReference type="SAM" id="Phobius"/>
    </source>
</evidence>
<dbReference type="SUPFAM" id="SSF48652">
    <property type="entry name" value="Tetraspanin"/>
    <property type="match status" value="1"/>
</dbReference>
<proteinExistence type="predicted"/>
<evidence type="ECO:0000313" key="6">
    <source>
        <dbReference type="EMBL" id="KAK2725971.1"/>
    </source>
</evidence>
<feature type="transmembrane region" description="Helical" evidence="5">
    <location>
        <begin position="12"/>
        <end position="37"/>
    </location>
</feature>
<dbReference type="GO" id="GO:0005886">
    <property type="term" value="C:plasma membrane"/>
    <property type="evidence" value="ECO:0007669"/>
    <property type="project" value="TreeGrafter"/>
</dbReference>
<keyword evidence="2 5" id="KW-0812">Transmembrane</keyword>
<comment type="caution">
    <text evidence="6">The sequence shown here is derived from an EMBL/GenBank/DDBJ whole genome shotgun (WGS) entry which is preliminary data.</text>
</comment>
<evidence type="ECO:0000256" key="4">
    <source>
        <dbReference type="ARBA" id="ARBA00023136"/>
    </source>
</evidence>
<organism evidence="6 7">
    <name type="scientific">Artemia franciscana</name>
    <name type="common">Brine shrimp</name>
    <name type="synonym">Artemia sanfranciscana</name>
    <dbReference type="NCBI Taxonomy" id="6661"/>
    <lineage>
        <taxon>Eukaryota</taxon>
        <taxon>Metazoa</taxon>
        <taxon>Ecdysozoa</taxon>
        <taxon>Arthropoda</taxon>
        <taxon>Crustacea</taxon>
        <taxon>Branchiopoda</taxon>
        <taxon>Anostraca</taxon>
        <taxon>Artemiidae</taxon>
        <taxon>Artemia</taxon>
    </lineage>
</organism>
<feature type="transmembrane region" description="Helical" evidence="5">
    <location>
        <begin position="85"/>
        <end position="107"/>
    </location>
</feature>
<dbReference type="InterPro" id="IPR018499">
    <property type="entry name" value="Tetraspanin/Peripherin"/>
</dbReference>
<keyword evidence="4 5" id="KW-0472">Membrane</keyword>
<dbReference type="Gene3D" id="1.10.1450.10">
    <property type="entry name" value="Tetraspanin"/>
    <property type="match status" value="1"/>
</dbReference>
<evidence type="ECO:0008006" key="8">
    <source>
        <dbReference type="Google" id="ProtNLM"/>
    </source>
</evidence>
<dbReference type="PANTHER" id="PTHR19282">
    <property type="entry name" value="TETRASPANIN"/>
    <property type="match status" value="1"/>
</dbReference>
<dbReference type="AlphaFoldDB" id="A0AA88ILG5"/>
<comment type="subcellular location">
    <subcellularLocation>
        <location evidence="1">Membrane</location>
        <topology evidence="1">Multi-pass membrane protein</topology>
    </subcellularLocation>
</comment>
<accession>A0AA88ILG5</accession>
<dbReference type="PRINTS" id="PR00259">
    <property type="entry name" value="TMFOUR"/>
</dbReference>
<reference evidence="6" key="1">
    <citation type="submission" date="2023-07" db="EMBL/GenBank/DDBJ databases">
        <title>Chromosome-level genome assembly of Artemia franciscana.</title>
        <authorList>
            <person name="Jo E."/>
        </authorList>
    </citation>
    <scope>NUCLEOTIDE SEQUENCE</scope>
    <source>
        <tissue evidence="6">Whole body</tissue>
    </source>
</reference>
<dbReference type="InterPro" id="IPR008952">
    <property type="entry name" value="Tetraspanin_EC2_sf"/>
</dbReference>
<gene>
    <name evidence="6" type="ORF">QYM36_000446</name>
</gene>
<feature type="transmembrane region" description="Helical" evidence="5">
    <location>
        <begin position="57"/>
        <end position="78"/>
    </location>
</feature>
<evidence type="ECO:0000256" key="3">
    <source>
        <dbReference type="ARBA" id="ARBA00022989"/>
    </source>
</evidence>
<name>A0AA88ILG5_ARTSF</name>
<keyword evidence="7" id="KW-1185">Reference proteome</keyword>
<dbReference type="Pfam" id="PF00335">
    <property type="entry name" value="Tetraspanin"/>
    <property type="match status" value="1"/>
</dbReference>
<evidence type="ECO:0000256" key="2">
    <source>
        <dbReference type="ARBA" id="ARBA00022692"/>
    </source>
</evidence>
<keyword evidence="3 5" id="KW-1133">Transmembrane helix</keyword>